<gene>
    <name evidence="1" type="ORF">RJ641_035074</name>
</gene>
<dbReference type="InterPro" id="IPR006502">
    <property type="entry name" value="PDDEXK-like"/>
</dbReference>
<sequence>MRSSSTEKVNFNGKESGVNEFEPSYVCLAKMVHNFIEENNKKQSATVKCGRNRCNCFNGDSNDSSDDEFDAFGETMSSSSLDASEFLNSKLCKRKDELRKIVDGRLISLNYNASFYKSKWENSSSFPAREYEFIDVIVGDKRVIIFESIPSTTP</sequence>
<evidence type="ECO:0000313" key="1">
    <source>
        <dbReference type="EMBL" id="KAK6934919.1"/>
    </source>
</evidence>
<proteinExistence type="predicted"/>
<dbReference type="Proteomes" id="UP001370490">
    <property type="component" value="Unassembled WGS sequence"/>
</dbReference>
<dbReference type="PANTHER" id="PTHR31579">
    <property type="entry name" value="OS03G0796600 PROTEIN"/>
    <property type="match status" value="1"/>
</dbReference>
<dbReference type="EMBL" id="JBAMMX010000008">
    <property type="protein sequence ID" value="KAK6934919.1"/>
    <property type="molecule type" value="Genomic_DNA"/>
</dbReference>
<evidence type="ECO:0000313" key="2">
    <source>
        <dbReference type="Proteomes" id="UP001370490"/>
    </source>
</evidence>
<accession>A0AAN8ZC04</accession>
<name>A0AAN8ZC04_9MAGN</name>
<comment type="caution">
    <text evidence="1">The sequence shown here is derived from an EMBL/GenBank/DDBJ whole genome shotgun (WGS) entry which is preliminary data.</text>
</comment>
<dbReference type="PANTHER" id="PTHR31579:SF1">
    <property type="entry name" value="OS03G0796600 PROTEIN"/>
    <property type="match status" value="1"/>
</dbReference>
<organism evidence="1 2">
    <name type="scientific">Dillenia turbinata</name>
    <dbReference type="NCBI Taxonomy" id="194707"/>
    <lineage>
        <taxon>Eukaryota</taxon>
        <taxon>Viridiplantae</taxon>
        <taxon>Streptophyta</taxon>
        <taxon>Embryophyta</taxon>
        <taxon>Tracheophyta</taxon>
        <taxon>Spermatophyta</taxon>
        <taxon>Magnoliopsida</taxon>
        <taxon>eudicotyledons</taxon>
        <taxon>Gunneridae</taxon>
        <taxon>Pentapetalae</taxon>
        <taxon>Dilleniales</taxon>
        <taxon>Dilleniaceae</taxon>
        <taxon>Dillenia</taxon>
    </lineage>
</organism>
<reference evidence="1 2" key="1">
    <citation type="submission" date="2023-12" db="EMBL/GenBank/DDBJ databases">
        <title>A high-quality genome assembly for Dillenia turbinata (Dilleniales).</title>
        <authorList>
            <person name="Chanderbali A."/>
        </authorList>
    </citation>
    <scope>NUCLEOTIDE SEQUENCE [LARGE SCALE GENOMIC DNA]</scope>
    <source>
        <strain evidence="1">LSX21</strain>
        <tissue evidence="1">Leaf</tissue>
    </source>
</reference>
<dbReference type="Pfam" id="PF04720">
    <property type="entry name" value="PDDEXK_6"/>
    <property type="match status" value="1"/>
</dbReference>
<dbReference type="AlphaFoldDB" id="A0AAN8ZC04"/>
<protein>
    <submittedName>
        <fullName evidence="1">Uncharacterized protein</fullName>
    </submittedName>
</protein>
<keyword evidence="2" id="KW-1185">Reference proteome</keyword>